<dbReference type="Pfam" id="PF22048">
    <property type="entry name" value="LSO1_2-like"/>
    <property type="match status" value="1"/>
</dbReference>
<keyword evidence="7" id="KW-1185">Reference proteome</keyword>
<feature type="compositionally biased region" description="Basic and acidic residues" evidence="3">
    <location>
        <begin position="21"/>
        <end position="36"/>
    </location>
</feature>
<dbReference type="PANTHER" id="PTHR21680:SF0">
    <property type="entry name" value="COILED-COIL DOMAIN-CONTAINING PROTEIN 124"/>
    <property type="match status" value="1"/>
</dbReference>
<sequence length="234" mass="25451">MSLCPHKLFQVVAANERKAAQEDAKNAAAQAKKEADEAAEWNKGAKANKKEDEERKKVEVAAKKAERDAILAAEETAFAKKKPTNATKSKAPATTSLASMAQKMALGLSGGDSSDNAGTPIESYAASGIDAALDLLELTTKKSPNASQAVEKHPERRMKSAWAQFEEREMPILKAENPTLRLSQLKQLLQKKWKKSPDNPMNGELVGAYDMTADEARETAAAKKEEALDKMRVK</sequence>
<evidence type="ECO:0000256" key="3">
    <source>
        <dbReference type="SAM" id="MobiDB-lite"/>
    </source>
</evidence>
<evidence type="ECO:0008006" key="8">
    <source>
        <dbReference type="Google" id="ProtNLM"/>
    </source>
</evidence>
<dbReference type="GO" id="GO:0006366">
    <property type="term" value="P:transcription by RNA polymerase II"/>
    <property type="evidence" value="ECO:0007669"/>
    <property type="project" value="TreeGrafter"/>
</dbReference>
<dbReference type="InterPro" id="IPR054413">
    <property type="entry name" value="LSO1/2"/>
</dbReference>
<organism evidence="6 7">
    <name type="scientific">Physocladia obscura</name>
    <dbReference type="NCBI Taxonomy" id="109957"/>
    <lineage>
        <taxon>Eukaryota</taxon>
        <taxon>Fungi</taxon>
        <taxon>Fungi incertae sedis</taxon>
        <taxon>Chytridiomycota</taxon>
        <taxon>Chytridiomycota incertae sedis</taxon>
        <taxon>Chytridiomycetes</taxon>
        <taxon>Chytridiales</taxon>
        <taxon>Chytriomycetaceae</taxon>
        <taxon>Physocladia</taxon>
    </lineage>
</organism>
<dbReference type="EMBL" id="JADGJH010000292">
    <property type="protein sequence ID" value="KAJ3131520.1"/>
    <property type="molecule type" value="Genomic_DNA"/>
</dbReference>
<feature type="domain" description="LSO1/LSO2" evidence="5">
    <location>
        <begin position="11"/>
        <end position="75"/>
    </location>
</feature>
<dbReference type="GO" id="GO:0005634">
    <property type="term" value="C:nucleus"/>
    <property type="evidence" value="ECO:0007669"/>
    <property type="project" value="TreeGrafter"/>
</dbReference>
<reference evidence="6" key="1">
    <citation type="submission" date="2020-05" db="EMBL/GenBank/DDBJ databases">
        <title>Phylogenomic resolution of chytrid fungi.</title>
        <authorList>
            <person name="Stajich J.E."/>
            <person name="Amses K."/>
            <person name="Simmons R."/>
            <person name="Seto K."/>
            <person name="Myers J."/>
            <person name="Bonds A."/>
            <person name="Quandt C.A."/>
            <person name="Barry K."/>
            <person name="Liu P."/>
            <person name="Grigoriev I."/>
            <person name="Longcore J.E."/>
            <person name="James T.Y."/>
        </authorList>
    </citation>
    <scope>NUCLEOTIDE SEQUENCE</scope>
    <source>
        <strain evidence="6">JEL0513</strain>
    </source>
</reference>
<dbReference type="InterPro" id="IPR054414">
    <property type="entry name" value="Ccdc124/Oxs1_C"/>
</dbReference>
<accession>A0AAD5T615</accession>
<evidence type="ECO:0000256" key="2">
    <source>
        <dbReference type="ARBA" id="ARBA00023054"/>
    </source>
</evidence>
<dbReference type="AlphaFoldDB" id="A0AAD5T615"/>
<feature type="region of interest" description="Disordered" evidence="3">
    <location>
        <begin position="21"/>
        <end position="63"/>
    </location>
</feature>
<comment type="similarity">
    <text evidence="1">Belongs to the CCDC124 family.</text>
</comment>
<evidence type="ECO:0000313" key="7">
    <source>
        <dbReference type="Proteomes" id="UP001211907"/>
    </source>
</evidence>
<comment type="caution">
    <text evidence="6">The sequence shown here is derived from an EMBL/GenBank/DDBJ whole genome shotgun (WGS) entry which is preliminary data.</text>
</comment>
<evidence type="ECO:0000313" key="6">
    <source>
        <dbReference type="EMBL" id="KAJ3131520.1"/>
    </source>
</evidence>
<dbReference type="PANTHER" id="PTHR21680">
    <property type="entry name" value="COILED-COIL DOMAIN-CONTAINING PROTEIN 124"/>
    <property type="match status" value="1"/>
</dbReference>
<evidence type="ECO:0000259" key="4">
    <source>
        <dbReference type="Pfam" id="PF06244"/>
    </source>
</evidence>
<feature type="compositionally biased region" description="Basic and acidic residues" evidence="3">
    <location>
        <begin position="48"/>
        <end position="63"/>
    </location>
</feature>
<dbReference type="Proteomes" id="UP001211907">
    <property type="component" value="Unassembled WGS sequence"/>
</dbReference>
<name>A0AAD5T615_9FUNG</name>
<proteinExistence type="inferred from homology"/>
<dbReference type="Pfam" id="PF06244">
    <property type="entry name" value="Ccdc124"/>
    <property type="match status" value="1"/>
</dbReference>
<dbReference type="InterPro" id="IPR036910">
    <property type="entry name" value="HMG_box_dom_sf"/>
</dbReference>
<dbReference type="GO" id="GO:0003713">
    <property type="term" value="F:transcription coactivator activity"/>
    <property type="evidence" value="ECO:0007669"/>
    <property type="project" value="TreeGrafter"/>
</dbReference>
<protein>
    <recommendedName>
        <fullName evidence="8">HMG box domain-containing protein</fullName>
    </recommendedName>
</protein>
<feature type="domain" description="Coiled-coil" evidence="4">
    <location>
        <begin position="122"/>
        <end position="202"/>
    </location>
</feature>
<dbReference type="SUPFAM" id="SSF47095">
    <property type="entry name" value="HMG-box"/>
    <property type="match status" value="1"/>
</dbReference>
<evidence type="ECO:0000259" key="5">
    <source>
        <dbReference type="Pfam" id="PF22048"/>
    </source>
</evidence>
<keyword evidence="2" id="KW-0175">Coiled coil</keyword>
<evidence type="ECO:0000256" key="1">
    <source>
        <dbReference type="ARBA" id="ARBA00008296"/>
    </source>
</evidence>
<gene>
    <name evidence="6" type="ORF">HK100_006292</name>
</gene>
<dbReference type="InterPro" id="IPR010422">
    <property type="entry name" value="Ccdc124/Oxs1"/>
</dbReference>